<keyword evidence="6 10" id="KW-0418">Kinase</keyword>
<dbReference type="InterPro" id="IPR000014">
    <property type="entry name" value="PAS"/>
</dbReference>
<dbReference type="Proteomes" id="UP000544872">
    <property type="component" value="Unassembled WGS sequence"/>
</dbReference>
<dbReference type="PROSITE" id="PS50109">
    <property type="entry name" value="HIS_KIN"/>
    <property type="match status" value="1"/>
</dbReference>
<keyword evidence="5" id="KW-0547">Nucleotide-binding</keyword>
<dbReference type="Pfam" id="PF02518">
    <property type="entry name" value="HATPase_c"/>
    <property type="match status" value="1"/>
</dbReference>
<dbReference type="SMART" id="SM00091">
    <property type="entry name" value="PAS"/>
    <property type="match status" value="1"/>
</dbReference>
<dbReference type="InterPro" id="IPR035965">
    <property type="entry name" value="PAS-like_dom_sf"/>
</dbReference>
<dbReference type="Pfam" id="PF00512">
    <property type="entry name" value="HisKA"/>
    <property type="match status" value="1"/>
</dbReference>
<evidence type="ECO:0000256" key="6">
    <source>
        <dbReference type="ARBA" id="ARBA00022777"/>
    </source>
</evidence>
<evidence type="ECO:0000259" key="9">
    <source>
        <dbReference type="PROSITE" id="PS50109"/>
    </source>
</evidence>
<dbReference type="RefSeq" id="WP_184262728.1">
    <property type="nucleotide sequence ID" value="NZ_JACIIX010000004.1"/>
</dbReference>
<dbReference type="PANTHER" id="PTHR43065:SF10">
    <property type="entry name" value="PEROXIDE STRESS-ACTIVATED HISTIDINE KINASE MAK3"/>
    <property type="match status" value="1"/>
</dbReference>
<keyword evidence="3" id="KW-0597">Phosphoprotein</keyword>
<dbReference type="SUPFAM" id="SSF55874">
    <property type="entry name" value="ATPase domain of HSP90 chaperone/DNA topoisomerase II/histidine kinase"/>
    <property type="match status" value="1"/>
</dbReference>
<evidence type="ECO:0000256" key="1">
    <source>
        <dbReference type="ARBA" id="ARBA00000085"/>
    </source>
</evidence>
<gene>
    <name evidence="10" type="ORF">FHS48_001386</name>
</gene>
<evidence type="ECO:0000256" key="8">
    <source>
        <dbReference type="ARBA" id="ARBA00023012"/>
    </source>
</evidence>
<dbReference type="CDD" id="cd00082">
    <property type="entry name" value="HisKA"/>
    <property type="match status" value="1"/>
</dbReference>
<dbReference type="CDD" id="cd00130">
    <property type="entry name" value="PAS"/>
    <property type="match status" value="1"/>
</dbReference>
<evidence type="ECO:0000256" key="5">
    <source>
        <dbReference type="ARBA" id="ARBA00022741"/>
    </source>
</evidence>
<name>A0A7W9ZEG5_NOVIT</name>
<evidence type="ECO:0000256" key="2">
    <source>
        <dbReference type="ARBA" id="ARBA00012438"/>
    </source>
</evidence>
<proteinExistence type="predicted"/>
<dbReference type="PANTHER" id="PTHR43065">
    <property type="entry name" value="SENSOR HISTIDINE KINASE"/>
    <property type="match status" value="1"/>
</dbReference>
<dbReference type="InterPro" id="IPR005467">
    <property type="entry name" value="His_kinase_dom"/>
</dbReference>
<evidence type="ECO:0000256" key="4">
    <source>
        <dbReference type="ARBA" id="ARBA00022679"/>
    </source>
</evidence>
<evidence type="ECO:0000313" key="10">
    <source>
        <dbReference type="EMBL" id="MBB6209976.1"/>
    </source>
</evidence>
<dbReference type="EC" id="2.7.13.3" evidence="2"/>
<dbReference type="InterPro" id="IPR003661">
    <property type="entry name" value="HisK_dim/P_dom"/>
</dbReference>
<keyword evidence="8" id="KW-0902">Two-component regulatory system</keyword>
<evidence type="ECO:0000313" key="11">
    <source>
        <dbReference type="Proteomes" id="UP000544872"/>
    </source>
</evidence>
<dbReference type="InterPro" id="IPR036890">
    <property type="entry name" value="HATPase_C_sf"/>
</dbReference>
<dbReference type="GO" id="GO:0000155">
    <property type="term" value="F:phosphorelay sensor kinase activity"/>
    <property type="evidence" value="ECO:0007669"/>
    <property type="project" value="InterPro"/>
</dbReference>
<dbReference type="Gene3D" id="3.30.450.20">
    <property type="entry name" value="PAS domain"/>
    <property type="match status" value="1"/>
</dbReference>
<organism evidence="10 11">
    <name type="scientific">Novispirillum itersonii</name>
    <name type="common">Aquaspirillum itersonii</name>
    <dbReference type="NCBI Taxonomy" id="189"/>
    <lineage>
        <taxon>Bacteria</taxon>
        <taxon>Pseudomonadati</taxon>
        <taxon>Pseudomonadota</taxon>
        <taxon>Alphaproteobacteria</taxon>
        <taxon>Rhodospirillales</taxon>
        <taxon>Novispirillaceae</taxon>
        <taxon>Novispirillum</taxon>
    </lineage>
</organism>
<dbReference type="InterPro" id="IPR004358">
    <property type="entry name" value="Sig_transdc_His_kin-like_C"/>
</dbReference>
<protein>
    <recommendedName>
        <fullName evidence="2">histidine kinase</fullName>
        <ecNumber evidence="2">2.7.13.3</ecNumber>
    </recommendedName>
</protein>
<evidence type="ECO:0000256" key="3">
    <source>
        <dbReference type="ARBA" id="ARBA00022553"/>
    </source>
</evidence>
<comment type="caution">
    <text evidence="10">The sequence shown here is derived from an EMBL/GenBank/DDBJ whole genome shotgun (WGS) entry which is preliminary data.</text>
</comment>
<keyword evidence="7" id="KW-0067">ATP-binding</keyword>
<dbReference type="SUPFAM" id="SSF55785">
    <property type="entry name" value="PYP-like sensor domain (PAS domain)"/>
    <property type="match status" value="1"/>
</dbReference>
<dbReference type="SMART" id="SM00388">
    <property type="entry name" value="HisKA"/>
    <property type="match status" value="1"/>
</dbReference>
<dbReference type="GO" id="GO:0005524">
    <property type="term" value="F:ATP binding"/>
    <property type="evidence" value="ECO:0007669"/>
    <property type="project" value="UniProtKB-KW"/>
</dbReference>
<dbReference type="Gene3D" id="3.30.565.10">
    <property type="entry name" value="Histidine kinase-like ATPase, C-terminal domain"/>
    <property type="match status" value="1"/>
</dbReference>
<dbReference type="Pfam" id="PF08448">
    <property type="entry name" value="PAS_4"/>
    <property type="match status" value="1"/>
</dbReference>
<keyword evidence="11" id="KW-1185">Reference proteome</keyword>
<accession>A0A7W9ZEG5</accession>
<reference evidence="10 11" key="1">
    <citation type="submission" date="2020-08" db="EMBL/GenBank/DDBJ databases">
        <title>Genomic Encyclopedia of Type Strains, Phase IV (KMG-IV): sequencing the most valuable type-strain genomes for metagenomic binning, comparative biology and taxonomic classification.</title>
        <authorList>
            <person name="Goeker M."/>
        </authorList>
    </citation>
    <scope>NUCLEOTIDE SEQUENCE [LARGE SCALE GENOMIC DNA]</scope>
    <source>
        <strain evidence="10 11">DSM 11590</strain>
    </source>
</reference>
<keyword evidence="4 10" id="KW-0808">Transferase</keyword>
<dbReference type="PRINTS" id="PR00344">
    <property type="entry name" value="BCTRLSENSOR"/>
</dbReference>
<sequence>MSDRTPQARIGADLGAVLSTLPNAILVIDDRTVIRDANLSAEQLFEASATMLRDRRLDELLPADSIVCALVRQSLETGSPVSQHGAVLDSLRTGQREVTLQVSPMVDRSGWVVLSIVEHTLAMKIGQQLVHRGAARSVTAMLAHEIKNPLSGIRGAAQLLEMVVSEEDKTLTKLIRDETDRIVKLVERMEVFSDERPLERTPVNIHEVLEHVRRVAENGFGRAVRFIERYDPSLPPVSGNRDQLIQVFLNLVKNAAEACPEEGGEVVISTAYQHGVRVALPGARTMMSLPLVVAVQDNGSGIPEDLRENLFDPFITSKPKGSGLGLPLVAKLINDHGGIVEFESTPRRTVFKVMLPIVRSRPAPDWAAPASTTGNATR</sequence>
<evidence type="ECO:0000256" key="7">
    <source>
        <dbReference type="ARBA" id="ARBA00022840"/>
    </source>
</evidence>
<dbReference type="SMART" id="SM00387">
    <property type="entry name" value="HATPase_c"/>
    <property type="match status" value="1"/>
</dbReference>
<dbReference type="InterPro" id="IPR013656">
    <property type="entry name" value="PAS_4"/>
</dbReference>
<feature type="domain" description="Histidine kinase" evidence="9">
    <location>
        <begin position="141"/>
        <end position="359"/>
    </location>
</feature>
<dbReference type="InterPro" id="IPR036097">
    <property type="entry name" value="HisK_dim/P_sf"/>
</dbReference>
<comment type="catalytic activity">
    <reaction evidence="1">
        <text>ATP + protein L-histidine = ADP + protein N-phospho-L-histidine.</text>
        <dbReference type="EC" id="2.7.13.3"/>
    </reaction>
</comment>
<dbReference type="AlphaFoldDB" id="A0A7W9ZEG5"/>
<dbReference type="EMBL" id="JACIIX010000004">
    <property type="protein sequence ID" value="MBB6209976.1"/>
    <property type="molecule type" value="Genomic_DNA"/>
</dbReference>
<dbReference type="SUPFAM" id="SSF47384">
    <property type="entry name" value="Homodimeric domain of signal transducing histidine kinase"/>
    <property type="match status" value="1"/>
</dbReference>
<dbReference type="InterPro" id="IPR003594">
    <property type="entry name" value="HATPase_dom"/>
</dbReference>
<dbReference type="Gene3D" id="1.10.287.130">
    <property type="match status" value="1"/>
</dbReference>